<reference evidence="2 3" key="1">
    <citation type="submission" date="2019-09" db="EMBL/GenBank/DDBJ databases">
        <authorList>
            <person name="Depoorter E."/>
        </authorList>
    </citation>
    <scope>NUCLEOTIDE SEQUENCE [LARGE SCALE GENOMIC DNA]</scope>
    <source>
        <strain evidence="2">LMG 13014</strain>
    </source>
</reference>
<dbReference type="Proteomes" id="UP000494261">
    <property type="component" value="Unassembled WGS sequence"/>
</dbReference>
<protein>
    <recommendedName>
        <fullName evidence="1">Restriction endonuclease type IV Mrr domain-containing protein</fullName>
    </recommendedName>
</protein>
<evidence type="ECO:0000313" key="2">
    <source>
        <dbReference type="EMBL" id="VWC53816.1"/>
    </source>
</evidence>
<dbReference type="EMBL" id="CABVQC010000121">
    <property type="protein sequence ID" value="VWC53816.1"/>
    <property type="molecule type" value="Genomic_DNA"/>
</dbReference>
<dbReference type="AlphaFoldDB" id="A0A6P2TDN0"/>
<dbReference type="InterPro" id="IPR007560">
    <property type="entry name" value="Restrct_endonuc_IV_Mrr"/>
</dbReference>
<proteinExistence type="predicted"/>
<feature type="domain" description="Restriction endonuclease type IV Mrr" evidence="1">
    <location>
        <begin position="24"/>
        <end position="127"/>
    </location>
</feature>
<dbReference type="GO" id="GO:0004519">
    <property type="term" value="F:endonuclease activity"/>
    <property type="evidence" value="ECO:0007669"/>
    <property type="project" value="InterPro"/>
</dbReference>
<evidence type="ECO:0000259" key="1">
    <source>
        <dbReference type="Pfam" id="PF04471"/>
    </source>
</evidence>
<gene>
    <name evidence="2" type="ORF">BLA13014_08266</name>
</gene>
<organism evidence="2 3">
    <name type="scientific">Burkholderia aenigmatica</name>
    <dbReference type="NCBI Taxonomy" id="2015348"/>
    <lineage>
        <taxon>Bacteria</taxon>
        <taxon>Pseudomonadati</taxon>
        <taxon>Pseudomonadota</taxon>
        <taxon>Betaproteobacteria</taxon>
        <taxon>Burkholderiales</taxon>
        <taxon>Burkholderiaceae</taxon>
        <taxon>Burkholderia</taxon>
        <taxon>Burkholderia cepacia complex</taxon>
    </lineage>
</organism>
<dbReference type="RefSeq" id="WP_175026636.1">
    <property type="nucleotide sequence ID" value="NZ_CABVQC010000121.1"/>
</dbReference>
<dbReference type="GO" id="GO:0009307">
    <property type="term" value="P:DNA restriction-modification system"/>
    <property type="evidence" value="ECO:0007669"/>
    <property type="project" value="InterPro"/>
</dbReference>
<dbReference type="Pfam" id="PF04471">
    <property type="entry name" value="Mrr_cat"/>
    <property type="match status" value="1"/>
</dbReference>
<name>A0A6P2TDN0_9BURK</name>
<evidence type="ECO:0000313" key="3">
    <source>
        <dbReference type="Proteomes" id="UP000494261"/>
    </source>
</evidence>
<sequence>MNLRLKDLLEPPEGADPAWFQRRGRSFERVLKQMFELEGMAPRASMRPSGEEIDGSFAMDDRFFLLEAKWHTPPIAASALYAFKGKVDGKLVGTIGAFFSMSDYSAEAVDALLYGKELNLILFGRQDLLLIEDKQISMREAIRVKLRYAAEYGQPFFDLSTHLAEQARLGAEASISKPQREWTIIVEGVDDVRTIQELLARFVIPAKVTVFPAGGQLSVAPLAVHLRRTGNLHVAAIVTPIPDADAQQEQMQELQRSGATLVVLHHSLEDWLGNYVGVDYYNASMMLSSRAGKMARRYARNAELDQLLTGTPSFAALLEQLEARPESELFAGKVPR</sequence>
<dbReference type="GO" id="GO:0003677">
    <property type="term" value="F:DNA binding"/>
    <property type="evidence" value="ECO:0007669"/>
    <property type="project" value="InterPro"/>
</dbReference>
<dbReference type="SUPFAM" id="SSF52980">
    <property type="entry name" value="Restriction endonuclease-like"/>
    <property type="match status" value="1"/>
</dbReference>
<dbReference type="InterPro" id="IPR011335">
    <property type="entry name" value="Restrct_endonuc-II-like"/>
</dbReference>
<accession>A0A6P2TDN0</accession>